<name>A0A5B7KES9_PORTR</name>
<dbReference type="EMBL" id="VSRR010147218">
    <property type="protein sequence ID" value="MPD05690.1"/>
    <property type="molecule type" value="Genomic_DNA"/>
</dbReference>
<evidence type="ECO:0000256" key="1">
    <source>
        <dbReference type="SAM" id="MobiDB-lite"/>
    </source>
</evidence>
<sequence>MSATMAFLRHFSMDHSPSYSSQIPLSLCGVGMVASLTRRDQTSPLPKVASALPNHAPHTGPGMLLSRTVLTLPG</sequence>
<accession>A0A5B7KES9</accession>
<reference evidence="2 3" key="1">
    <citation type="submission" date="2019-05" db="EMBL/GenBank/DDBJ databases">
        <title>Another draft genome of Portunus trituberculatus and its Hox gene families provides insights of decapod evolution.</title>
        <authorList>
            <person name="Jeong J.-H."/>
            <person name="Song I."/>
            <person name="Kim S."/>
            <person name="Choi T."/>
            <person name="Kim D."/>
            <person name="Ryu S."/>
            <person name="Kim W."/>
        </authorList>
    </citation>
    <scope>NUCLEOTIDE SEQUENCE [LARGE SCALE GENOMIC DNA]</scope>
    <source>
        <tissue evidence="2">Muscle</tissue>
    </source>
</reference>
<dbReference type="AlphaFoldDB" id="A0A5B7KES9"/>
<comment type="caution">
    <text evidence="2">The sequence shown here is derived from an EMBL/GenBank/DDBJ whole genome shotgun (WGS) entry which is preliminary data.</text>
</comment>
<proteinExistence type="predicted"/>
<protein>
    <submittedName>
        <fullName evidence="2">Uncharacterized protein</fullName>
    </submittedName>
</protein>
<gene>
    <name evidence="2" type="ORF">E2C01_101449</name>
</gene>
<evidence type="ECO:0000313" key="2">
    <source>
        <dbReference type="EMBL" id="MPD05690.1"/>
    </source>
</evidence>
<dbReference type="Proteomes" id="UP000324222">
    <property type="component" value="Unassembled WGS sequence"/>
</dbReference>
<keyword evidence="3" id="KW-1185">Reference proteome</keyword>
<evidence type="ECO:0000313" key="3">
    <source>
        <dbReference type="Proteomes" id="UP000324222"/>
    </source>
</evidence>
<feature type="region of interest" description="Disordered" evidence="1">
    <location>
        <begin position="51"/>
        <end position="74"/>
    </location>
</feature>
<organism evidence="2 3">
    <name type="scientific">Portunus trituberculatus</name>
    <name type="common">Swimming crab</name>
    <name type="synonym">Neptunus trituberculatus</name>
    <dbReference type="NCBI Taxonomy" id="210409"/>
    <lineage>
        <taxon>Eukaryota</taxon>
        <taxon>Metazoa</taxon>
        <taxon>Ecdysozoa</taxon>
        <taxon>Arthropoda</taxon>
        <taxon>Crustacea</taxon>
        <taxon>Multicrustacea</taxon>
        <taxon>Malacostraca</taxon>
        <taxon>Eumalacostraca</taxon>
        <taxon>Eucarida</taxon>
        <taxon>Decapoda</taxon>
        <taxon>Pleocyemata</taxon>
        <taxon>Brachyura</taxon>
        <taxon>Eubrachyura</taxon>
        <taxon>Portunoidea</taxon>
        <taxon>Portunidae</taxon>
        <taxon>Portuninae</taxon>
        <taxon>Portunus</taxon>
    </lineage>
</organism>